<gene>
    <name evidence="1" type="ORF">F6J89_25320</name>
</gene>
<dbReference type="EMBL" id="JAAHFQ010000655">
    <property type="protein sequence ID" value="NER30848.1"/>
    <property type="molecule type" value="Genomic_DNA"/>
</dbReference>
<proteinExistence type="predicted"/>
<sequence length="48" mass="5172">MKYSIQGRFKDLVLLGSKIVANSIVHTALLLKKAVIESVTLMLSTGAI</sequence>
<organism evidence="1">
    <name type="scientific">Symploca sp. SIO1C4</name>
    <dbReference type="NCBI Taxonomy" id="2607765"/>
    <lineage>
        <taxon>Bacteria</taxon>
        <taxon>Bacillati</taxon>
        <taxon>Cyanobacteriota</taxon>
        <taxon>Cyanophyceae</taxon>
        <taxon>Coleofasciculales</taxon>
        <taxon>Coleofasciculaceae</taxon>
        <taxon>Symploca</taxon>
    </lineage>
</organism>
<accession>A0A6B3NNP9</accession>
<comment type="caution">
    <text evidence="1">The sequence shown here is derived from an EMBL/GenBank/DDBJ whole genome shotgun (WGS) entry which is preliminary data.</text>
</comment>
<name>A0A6B3NNP9_9CYAN</name>
<evidence type="ECO:0000313" key="1">
    <source>
        <dbReference type="EMBL" id="NER30848.1"/>
    </source>
</evidence>
<dbReference type="AlphaFoldDB" id="A0A6B3NNP9"/>
<protein>
    <submittedName>
        <fullName evidence="1">Uncharacterized protein</fullName>
    </submittedName>
</protein>
<reference evidence="1" key="1">
    <citation type="submission" date="2019-11" db="EMBL/GenBank/DDBJ databases">
        <title>Genomic insights into an expanded diversity of filamentous marine cyanobacteria reveals the extraordinary biosynthetic potential of Moorea and Okeania.</title>
        <authorList>
            <person name="Ferreira Leao T."/>
            <person name="Wang M."/>
            <person name="Moss N."/>
            <person name="Da Silva R."/>
            <person name="Sanders J."/>
            <person name="Nurk S."/>
            <person name="Gurevich A."/>
            <person name="Humphrey G."/>
            <person name="Reher R."/>
            <person name="Zhu Q."/>
            <person name="Belda-Ferre P."/>
            <person name="Glukhov E."/>
            <person name="Rex R."/>
            <person name="Dorrestein P.C."/>
            <person name="Knight R."/>
            <person name="Pevzner P."/>
            <person name="Gerwick W.H."/>
            <person name="Gerwick L."/>
        </authorList>
    </citation>
    <scope>NUCLEOTIDE SEQUENCE</scope>
    <source>
        <strain evidence="1">SIO1C4</strain>
    </source>
</reference>